<dbReference type="PANTHER" id="PTHR30188">
    <property type="entry name" value="ABC TRANSPORTER PERMEASE PROTEIN-RELATED"/>
    <property type="match status" value="1"/>
</dbReference>
<dbReference type="InterPro" id="IPR030802">
    <property type="entry name" value="Permease_MalE"/>
</dbReference>
<evidence type="ECO:0000313" key="2">
    <source>
        <dbReference type="EMBL" id="QFY45080.1"/>
    </source>
</evidence>
<dbReference type="NCBIfam" id="TIGR00056">
    <property type="entry name" value="MlaE family lipid ABC transporter permease subunit"/>
    <property type="match status" value="1"/>
</dbReference>
<proteinExistence type="inferred from homology"/>
<keyword evidence="1" id="KW-1003">Cell membrane</keyword>
<feature type="transmembrane region" description="Helical" evidence="1">
    <location>
        <begin position="240"/>
        <end position="261"/>
    </location>
</feature>
<name>A0A5Q0BMV8_9GAMM</name>
<dbReference type="OrthoDB" id="9810518at2"/>
<organism evidence="2 3">
    <name type="scientific">Candidatus Methylospira mobilis</name>
    <dbReference type="NCBI Taxonomy" id="1808979"/>
    <lineage>
        <taxon>Bacteria</taxon>
        <taxon>Pseudomonadati</taxon>
        <taxon>Pseudomonadota</taxon>
        <taxon>Gammaproteobacteria</taxon>
        <taxon>Methylococcales</taxon>
        <taxon>Methylococcaceae</taxon>
        <taxon>Candidatus Methylospira</taxon>
    </lineage>
</organism>
<dbReference type="InterPro" id="IPR003453">
    <property type="entry name" value="ABC_MlaE_roteobac"/>
</dbReference>
<feature type="transmembrane region" description="Helical" evidence="1">
    <location>
        <begin position="329"/>
        <end position="355"/>
    </location>
</feature>
<keyword evidence="1" id="KW-0472">Membrane</keyword>
<keyword evidence="1" id="KW-0812">Transmembrane</keyword>
<feature type="transmembrane region" description="Helical" evidence="1">
    <location>
        <begin position="158"/>
        <end position="187"/>
    </location>
</feature>
<dbReference type="InParanoid" id="A0A5Q0BMV8"/>
<keyword evidence="1" id="KW-0997">Cell inner membrane</keyword>
<reference evidence="2 3" key="1">
    <citation type="submission" date="2019-09" db="EMBL/GenBank/DDBJ databases">
        <title>Ecophysiology of the spiral-shaped methanotroph Methylospira mobilis as revealed by the complete genome sequence.</title>
        <authorList>
            <person name="Oshkin I.Y."/>
            <person name="Dedysh S.N."/>
            <person name="Miroshnikov K."/>
            <person name="Danilova O.V."/>
            <person name="Hakobyan A."/>
            <person name="Liesack W."/>
        </authorList>
    </citation>
    <scope>NUCLEOTIDE SEQUENCE [LARGE SCALE GENOMIC DNA]</scope>
    <source>
        <strain evidence="2 3">Shm1</strain>
    </source>
</reference>
<accession>A0A5Q0BMV8</accession>
<comment type="caution">
    <text evidence="1">Lacks conserved residue(s) required for the propagation of feature annotation.</text>
</comment>
<protein>
    <submittedName>
        <fullName evidence="2">ABC transporter permease</fullName>
    </submittedName>
</protein>
<dbReference type="KEGG" id="mmob:F6R98_11790"/>
<dbReference type="PANTHER" id="PTHR30188:SF3">
    <property type="entry name" value="ABC TRANSPORTER PERMEASE"/>
    <property type="match status" value="1"/>
</dbReference>
<comment type="similarity">
    <text evidence="1">Belongs to the MlaE permease family.</text>
</comment>
<gene>
    <name evidence="2" type="ORF">F6R98_11790</name>
</gene>
<evidence type="ECO:0000256" key="1">
    <source>
        <dbReference type="RuleBase" id="RU362044"/>
    </source>
</evidence>
<keyword evidence="3" id="KW-1185">Reference proteome</keyword>
<dbReference type="Pfam" id="PF02405">
    <property type="entry name" value="MlaE"/>
    <property type="match status" value="1"/>
</dbReference>
<dbReference type="AlphaFoldDB" id="A0A5Q0BMV8"/>
<dbReference type="GO" id="GO:0043190">
    <property type="term" value="C:ATP-binding cassette (ABC) transporter complex"/>
    <property type="evidence" value="ECO:0007669"/>
    <property type="project" value="InterPro"/>
</dbReference>
<evidence type="ECO:0000313" key="3">
    <source>
        <dbReference type="Proteomes" id="UP000325755"/>
    </source>
</evidence>
<sequence>MEAAFVGDWILDAENPPLQTLYAQLEKPSNIERLVFSTARLGEWDSLLMTELIRLIEHGARQNISVDITTLPAGIQGLLSLVYAVPERAETRQAPLHSRWQADLGNAALRFSKDAEAFIVFIGELAQSAFDAVIGKARFRSIDFWLYIRECGPSAFPIITLISVLIGLILAFVGSVQLTLFGAEIYIADMVGLGMTRDMGGLMAAIIMTGRSSSTFAAELGSMQVNSEIDALKSMGFEPMTFLVLPRMLALVLMLPLLCLYADFMGMLGGALVTVSFFDMAFVQYFDRTVAAVHIKDIAMGVVKCSVYGLLIALSGCQRGMQCGRSASAVGEATTSAVVTGIVFIVVADALMTMICKRLGL</sequence>
<dbReference type="EMBL" id="CP044205">
    <property type="protein sequence ID" value="QFY45080.1"/>
    <property type="molecule type" value="Genomic_DNA"/>
</dbReference>
<comment type="subcellular location">
    <subcellularLocation>
        <location evidence="1">Cell inner membrane</location>
        <topology evidence="1">Multi-pass membrane protein</topology>
    </subcellularLocation>
</comment>
<feature type="transmembrane region" description="Helical" evidence="1">
    <location>
        <begin position="298"/>
        <end position="317"/>
    </location>
</feature>
<dbReference type="GO" id="GO:0005548">
    <property type="term" value="F:phospholipid transporter activity"/>
    <property type="evidence" value="ECO:0007669"/>
    <property type="project" value="TreeGrafter"/>
</dbReference>
<keyword evidence="1" id="KW-1133">Transmembrane helix</keyword>
<dbReference type="Proteomes" id="UP000325755">
    <property type="component" value="Chromosome"/>
</dbReference>